<dbReference type="Proteomes" id="UP000256829">
    <property type="component" value="Unassembled WGS sequence"/>
</dbReference>
<dbReference type="EMBL" id="QTJR01000002">
    <property type="protein sequence ID" value="RDY68720.1"/>
    <property type="molecule type" value="Genomic_DNA"/>
</dbReference>
<gene>
    <name evidence="2" type="ORF">DX912_04270</name>
</gene>
<keyword evidence="3" id="KW-1185">Reference proteome</keyword>
<evidence type="ECO:0000259" key="1">
    <source>
        <dbReference type="PROSITE" id="PS51819"/>
    </source>
</evidence>
<name>A0A3D8VH35_9GAMM</name>
<accession>A0A3D8VH35</accession>
<proteinExistence type="predicted"/>
<feature type="domain" description="VOC" evidence="1">
    <location>
        <begin position="5"/>
        <end position="126"/>
    </location>
</feature>
<dbReference type="SUPFAM" id="SSF54593">
    <property type="entry name" value="Glyoxalase/Bleomycin resistance protein/Dihydroxybiphenyl dioxygenase"/>
    <property type="match status" value="1"/>
</dbReference>
<organism evidence="2 3">
    <name type="scientific">Lysobacter soli</name>
    <dbReference type="NCBI Taxonomy" id="453783"/>
    <lineage>
        <taxon>Bacteria</taxon>
        <taxon>Pseudomonadati</taxon>
        <taxon>Pseudomonadota</taxon>
        <taxon>Gammaproteobacteria</taxon>
        <taxon>Lysobacterales</taxon>
        <taxon>Lysobacteraceae</taxon>
        <taxon>Lysobacter</taxon>
    </lineage>
</organism>
<dbReference type="PANTHER" id="PTHR35908">
    <property type="entry name" value="HYPOTHETICAL FUSION PROTEIN"/>
    <property type="match status" value="1"/>
</dbReference>
<dbReference type="InterPro" id="IPR037523">
    <property type="entry name" value="VOC_core"/>
</dbReference>
<dbReference type="InterPro" id="IPR029068">
    <property type="entry name" value="Glyas_Bleomycin-R_OHBP_Dase"/>
</dbReference>
<dbReference type="Gene3D" id="3.10.180.10">
    <property type="entry name" value="2,3-Dihydroxybiphenyl 1,2-Dioxygenase, domain 1"/>
    <property type="match status" value="1"/>
</dbReference>
<dbReference type="PANTHER" id="PTHR35908:SF1">
    <property type="entry name" value="CONSERVED PROTEIN"/>
    <property type="match status" value="1"/>
</dbReference>
<dbReference type="RefSeq" id="WP_115841235.1">
    <property type="nucleotide sequence ID" value="NZ_CP183976.1"/>
</dbReference>
<dbReference type="PROSITE" id="PS51819">
    <property type="entry name" value="VOC"/>
    <property type="match status" value="1"/>
</dbReference>
<evidence type="ECO:0000313" key="3">
    <source>
        <dbReference type="Proteomes" id="UP000256829"/>
    </source>
</evidence>
<dbReference type="InterPro" id="IPR041581">
    <property type="entry name" value="Glyoxalase_6"/>
</dbReference>
<dbReference type="Pfam" id="PF18029">
    <property type="entry name" value="Glyoxalase_6"/>
    <property type="match status" value="1"/>
</dbReference>
<dbReference type="AlphaFoldDB" id="A0A3D8VH35"/>
<comment type="caution">
    <text evidence="2">The sequence shown here is derived from an EMBL/GenBank/DDBJ whole genome shotgun (WGS) entry which is preliminary data.</text>
</comment>
<evidence type="ECO:0000313" key="2">
    <source>
        <dbReference type="EMBL" id="RDY68720.1"/>
    </source>
</evidence>
<reference evidence="2 3" key="1">
    <citation type="submission" date="2018-08" db="EMBL/GenBank/DDBJ databases">
        <title>Lysobacter soli KCTC 22011, whole genome shotgun sequence.</title>
        <authorList>
            <person name="Zhang X."/>
            <person name="Feng G."/>
            <person name="Zhu H."/>
        </authorList>
    </citation>
    <scope>NUCLEOTIDE SEQUENCE [LARGE SCALE GENOMIC DNA]</scope>
    <source>
        <strain evidence="2 3">KCTC 22011</strain>
    </source>
</reference>
<sequence>MHRSRLGQIIIDCSGDLERAAAFWAAALGHRASTLSDPQDAHYRQLDVETDQPRILLQRVEHPSRVHLDIETDDVEAEVRRLEALGARRIAQVRTWWVMEAPTGHRFCVLPPQRPDFAERGGLRGH</sequence>
<protein>
    <submittedName>
        <fullName evidence="2">VOC family protein</fullName>
    </submittedName>
</protein>